<sequence>MSGKGRGRRGNPLEETCPDSNASISQLLRLLVEQTGRGNGQSFSSRGPSHDDPQEKFRRQKPKEFGGNDPEELSHFVEGMKPMFKMNVRLSMPKTYREAVDRAMRIERD</sequence>
<feature type="region of interest" description="Disordered" evidence="1">
    <location>
        <begin position="33"/>
        <end position="74"/>
    </location>
</feature>
<gene>
    <name evidence="2" type="ORF">F511_45289</name>
</gene>
<proteinExistence type="predicted"/>
<evidence type="ECO:0000256" key="1">
    <source>
        <dbReference type="SAM" id="MobiDB-lite"/>
    </source>
</evidence>
<protein>
    <submittedName>
        <fullName evidence="2">Uncharacterized protein</fullName>
    </submittedName>
</protein>
<dbReference type="EMBL" id="KV036063">
    <property type="protein sequence ID" value="KZV13549.1"/>
    <property type="molecule type" value="Genomic_DNA"/>
</dbReference>
<dbReference type="AlphaFoldDB" id="A0A2Z6ZWK2"/>
<accession>A0A2Z6ZWK2</accession>
<keyword evidence="3" id="KW-1185">Reference proteome</keyword>
<evidence type="ECO:0000313" key="3">
    <source>
        <dbReference type="Proteomes" id="UP000250235"/>
    </source>
</evidence>
<organism evidence="2 3">
    <name type="scientific">Dorcoceras hygrometricum</name>
    <dbReference type="NCBI Taxonomy" id="472368"/>
    <lineage>
        <taxon>Eukaryota</taxon>
        <taxon>Viridiplantae</taxon>
        <taxon>Streptophyta</taxon>
        <taxon>Embryophyta</taxon>
        <taxon>Tracheophyta</taxon>
        <taxon>Spermatophyta</taxon>
        <taxon>Magnoliopsida</taxon>
        <taxon>eudicotyledons</taxon>
        <taxon>Gunneridae</taxon>
        <taxon>Pentapetalae</taxon>
        <taxon>asterids</taxon>
        <taxon>lamiids</taxon>
        <taxon>Lamiales</taxon>
        <taxon>Gesneriaceae</taxon>
        <taxon>Didymocarpoideae</taxon>
        <taxon>Trichosporeae</taxon>
        <taxon>Loxocarpinae</taxon>
        <taxon>Dorcoceras</taxon>
    </lineage>
</organism>
<feature type="compositionally biased region" description="Basic and acidic residues" evidence="1">
    <location>
        <begin position="48"/>
        <end position="66"/>
    </location>
</feature>
<name>A0A2Z6ZWK2_9LAMI</name>
<dbReference type="Proteomes" id="UP000250235">
    <property type="component" value="Unassembled WGS sequence"/>
</dbReference>
<feature type="region of interest" description="Disordered" evidence="1">
    <location>
        <begin position="1"/>
        <end position="21"/>
    </location>
</feature>
<reference evidence="2 3" key="1">
    <citation type="journal article" date="2015" name="Proc. Natl. Acad. Sci. U.S.A.">
        <title>The resurrection genome of Boea hygrometrica: A blueprint for survival of dehydration.</title>
        <authorList>
            <person name="Xiao L."/>
            <person name="Yang G."/>
            <person name="Zhang L."/>
            <person name="Yang X."/>
            <person name="Zhao S."/>
            <person name="Ji Z."/>
            <person name="Zhou Q."/>
            <person name="Hu M."/>
            <person name="Wang Y."/>
            <person name="Chen M."/>
            <person name="Xu Y."/>
            <person name="Jin H."/>
            <person name="Xiao X."/>
            <person name="Hu G."/>
            <person name="Bao F."/>
            <person name="Hu Y."/>
            <person name="Wan P."/>
            <person name="Li L."/>
            <person name="Deng X."/>
            <person name="Kuang T."/>
            <person name="Xiang C."/>
            <person name="Zhu J.K."/>
            <person name="Oliver M.J."/>
            <person name="He Y."/>
        </authorList>
    </citation>
    <scope>NUCLEOTIDE SEQUENCE [LARGE SCALE GENOMIC DNA]</scope>
    <source>
        <strain evidence="3">cv. XS01</strain>
    </source>
</reference>
<evidence type="ECO:0000313" key="2">
    <source>
        <dbReference type="EMBL" id="KZV13549.1"/>
    </source>
</evidence>